<name>A0A7C3PGQ4_9CYAN</name>
<feature type="transmembrane region" description="Helical" evidence="1">
    <location>
        <begin position="160"/>
        <end position="180"/>
    </location>
</feature>
<dbReference type="Pfam" id="PF04982">
    <property type="entry name" value="TM_HPP"/>
    <property type="match status" value="1"/>
</dbReference>
<dbReference type="PANTHER" id="PTHR33741">
    <property type="entry name" value="TRANSMEMBRANE PROTEIN DDB_G0269096-RELATED"/>
    <property type="match status" value="1"/>
</dbReference>
<feature type="transmembrane region" description="Helical" evidence="1">
    <location>
        <begin position="71"/>
        <end position="87"/>
    </location>
</feature>
<feature type="transmembrane region" description="Helical" evidence="1">
    <location>
        <begin position="48"/>
        <end position="65"/>
    </location>
</feature>
<keyword evidence="1" id="KW-0812">Transmembrane</keyword>
<reference evidence="3" key="1">
    <citation type="journal article" date="2020" name="mSystems">
        <title>Genome- and Community-Level Interaction Insights into Carbon Utilization and Element Cycling Functions of Hydrothermarchaeota in Hydrothermal Sediment.</title>
        <authorList>
            <person name="Zhou Z."/>
            <person name="Liu Y."/>
            <person name="Xu W."/>
            <person name="Pan J."/>
            <person name="Luo Z.H."/>
            <person name="Li M."/>
        </authorList>
    </citation>
    <scope>NUCLEOTIDE SEQUENCE [LARGE SCALE GENOMIC DNA]</scope>
    <source>
        <strain evidence="3">SpSt-418</strain>
    </source>
</reference>
<keyword evidence="1" id="KW-1133">Transmembrane helix</keyword>
<evidence type="ECO:0000313" key="3">
    <source>
        <dbReference type="EMBL" id="HFM97520.1"/>
    </source>
</evidence>
<feature type="transmembrane region" description="Helical" evidence="1">
    <location>
        <begin position="99"/>
        <end position="123"/>
    </location>
</feature>
<dbReference type="PANTHER" id="PTHR33741:SF5">
    <property type="entry name" value="TRANSMEMBRANE PROTEIN DDB_G0269096-RELATED"/>
    <property type="match status" value="1"/>
</dbReference>
<accession>A0A7C3PGQ4</accession>
<proteinExistence type="predicted"/>
<sequence length="193" mass="20850">MQISTKARRLRKLEFRKAIAGGCQRLNQPLLPNCGSIKHQPQFSLQHMFFSWLGAFLGIATLAYLTSNDHPFIAAPLGATAVLVFGVPDSPLAQPRNVIGGNLIAAVVCVMLVETFGTGPWVMGMAVATTIKLMQLTRTVHPPAGAVALLGVLTHASWNYVFTPVLAGSIVIIFCTVLFNNTAPGRTYPKHWL</sequence>
<dbReference type="InterPro" id="IPR007065">
    <property type="entry name" value="HPP"/>
</dbReference>
<dbReference type="AlphaFoldDB" id="A0A7C3PGQ4"/>
<feature type="domain" description="HPP transmembrane region" evidence="2">
    <location>
        <begin position="41"/>
        <end position="189"/>
    </location>
</feature>
<gene>
    <name evidence="3" type="ORF">ENR64_07080</name>
</gene>
<protein>
    <submittedName>
        <fullName evidence="3">HPP family protein</fullName>
    </submittedName>
</protein>
<evidence type="ECO:0000256" key="1">
    <source>
        <dbReference type="SAM" id="Phobius"/>
    </source>
</evidence>
<evidence type="ECO:0000259" key="2">
    <source>
        <dbReference type="Pfam" id="PF04982"/>
    </source>
</evidence>
<dbReference type="EMBL" id="DSRU01000087">
    <property type="protein sequence ID" value="HFM97520.1"/>
    <property type="molecule type" value="Genomic_DNA"/>
</dbReference>
<keyword evidence="1" id="KW-0472">Membrane</keyword>
<comment type="caution">
    <text evidence="3">The sequence shown here is derived from an EMBL/GenBank/DDBJ whole genome shotgun (WGS) entry which is preliminary data.</text>
</comment>
<dbReference type="InterPro" id="IPR058581">
    <property type="entry name" value="TM_HPP"/>
</dbReference>
<organism evidence="3">
    <name type="scientific">Oscillatoriales cyanobacterium SpSt-418</name>
    <dbReference type="NCBI Taxonomy" id="2282169"/>
    <lineage>
        <taxon>Bacteria</taxon>
        <taxon>Bacillati</taxon>
        <taxon>Cyanobacteriota</taxon>
        <taxon>Cyanophyceae</taxon>
        <taxon>Oscillatoriophycideae</taxon>
        <taxon>Oscillatoriales</taxon>
    </lineage>
</organism>